<dbReference type="InterPro" id="IPR036634">
    <property type="entry name" value="PRD_sf"/>
</dbReference>
<dbReference type="SUPFAM" id="SSF63520">
    <property type="entry name" value="PTS-regulatory domain, PRD"/>
    <property type="match status" value="1"/>
</dbReference>
<dbReference type="Proteomes" id="UP000198430">
    <property type="component" value="Unassembled WGS sequence"/>
</dbReference>
<protein>
    <recommendedName>
        <fullName evidence="3">Mga helix-turn-helix domain-containing protein</fullName>
    </recommendedName>
</protein>
<proteinExistence type="predicted"/>
<sequence length="498" mass="58418">MDFTLFFEKNDQISYAVLQSFALSGQHIVTQEHILEKLDISEYKLTQVILKLNSDLKKVTSPDNTASITALENHNYQGHNITTTLIHQIRLMYLNRSSLFALFSYDILTSNNESKESFRKRNFVSKTKFYAGQLELRDILNQSDFYRSPSLVKSPEYVTRLRVFEFFYTVFNGIASPFPKMDVKVNNLIVNIQSQFNFIIKPVQRVKLEIFIKVWVLRVMNKCPLKEAIIPEENLSPEIKQHLKSIAASVKNAFNLDLPDNELNYLYTFLVTQQYLPGIQEILDDQHFSMAYELTDQLIESLQAASRLLEVERLDIPKLRQTLNAVHLKFTTFYVEPTTFIRFSKIKLFKESYPIFHTIINEFMTTLNQRNDLNLSRQESANLYLDYMFTFINCIPQDLQKFKIYICVDFSLGPLYTNYIVKTLQESHNANFVLTRNLSAQTDIYLSDFLTSSVKQQQVIWHNPPSHDDWETLTDTVNHIKYQKVRSLMVEKRNEELE</sequence>
<dbReference type="RefSeq" id="WP_089087503.1">
    <property type="nucleotide sequence ID" value="NZ_BCMH01000001.1"/>
</dbReference>
<evidence type="ECO:0000313" key="1">
    <source>
        <dbReference type="EMBL" id="GAX02511.1"/>
    </source>
</evidence>
<keyword evidence="2" id="KW-1185">Reference proteome</keyword>
<evidence type="ECO:0008006" key="3">
    <source>
        <dbReference type="Google" id="ProtNLM"/>
    </source>
</evidence>
<reference evidence="1 2" key="1">
    <citation type="submission" date="2015-11" db="EMBL/GenBank/DDBJ databases">
        <title>Draft genome sequences of new species of the genus Lactobacillus isolated from orchardgrass silage.</title>
        <authorList>
            <person name="Tohno M."/>
            <person name="Tanizawa Y."/>
            <person name="Arita M."/>
        </authorList>
    </citation>
    <scope>NUCLEOTIDE SEQUENCE [LARGE SCALE GENOMIC DNA]</scope>
    <source>
        <strain evidence="1 2">IWT140</strain>
    </source>
</reference>
<evidence type="ECO:0000313" key="2">
    <source>
        <dbReference type="Proteomes" id="UP000198430"/>
    </source>
</evidence>
<comment type="caution">
    <text evidence="1">The sequence shown here is derived from an EMBL/GenBank/DDBJ whole genome shotgun (WGS) entry which is preliminary data.</text>
</comment>
<gene>
    <name evidence="1" type="ORF">IWT140_00108</name>
</gene>
<organism evidence="1 2">
    <name type="scientific">Secundilactobacillus pentosiphilus</name>
    <dbReference type="NCBI Taxonomy" id="1714682"/>
    <lineage>
        <taxon>Bacteria</taxon>
        <taxon>Bacillati</taxon>
        <taxon>Bacillota</taxon>
        <taxon>Bacilli</taxon>
        <taxon>Lactobacillales</taxon>
        <taxon>Lactobacillaceae</taxon>
        <taxon>Secundilactobacillus</taxon>
    </lineage>
</organism>
<accession>A0A1Z5IM85</accession>
<dbReference type="AlphaFoldDB" id="A0A1Z5IM85"/>
<dbReference type="GO" id="GO:0006355">
    <property type="term" value="P:regulation of DNA-templated transcription"/>
    <property type="evidence" value="ECO:0007669"/>
    <property type="project" value="InterPro"/>
</dbReference>
<name>A0A1Z5IM85_9LACO</name>
<dbReference type="EMBL" id="BCMH01000001">
    <property type="protein sequence ID" value="GAX02511.1"/>
    <property type="molecule type" value="Genomic_DNA"/>
</dbReference>